<comment type="similarity">
    <text evidence="1">Belongs to the RutC family.</text>
</comment>
<evidence type="ECO:0000313" key="2">
    <source>
        <dbReference type="EMBL" id="KKN20521.1"/>
    </source>
</evidence>
<dbReference type="GO" id="GO:0019239">
    <property type="term" value="F:deaminase activity"/>
    <property type="evidence" value="ECO:0007669"/>
    <property type="project" value="TreeGrafter"/>
</dbReference>
<evidence type="ECO:0000256" key="1">
    <source>
        <dbReference type="ARBA" id="ARBA00010552"/>
    </source>
</evidence>
<dbReference type="GO" id="GO:0005829">
    <property type="term" value="C:cytosol"/>
    <property type="evidence" value="ECO:0007669"/>
    <property type="project" value="TreeGrafter"/>
</dbReference>
<gene>
    <name evidence="2" type="ORF">LCGC14_0934670</name>
</gene>
<dbReference type="CDD" id="cd00448">
    <property type="entry name" value="YjgF_YER057c_UK114_family"/>
    <property type="match status" value="1"/>
</dbReference>
<protein>
    <submittedName>
        <fullName evidence="2">Uncharacterized protein</fullName>
    </submittedName>
</protein>
<organism evidence="2">
    <name type="scientific">marine sediment metagenome</name>
    <dbReference type="NCBI Taxonomy" id="412755"/>
    <lineage>
        <taxon>unclassified sequences</taxon>
        <taxon>metagenomes</taxon>
        <taxon>ecological metagenomes</taxon>
    </lineage>
</organism>
<dbReference type="FunFam" id="3.30.1330.40:FF:000001">
    <property type="entry name" value="L-PSP family endoribonuclease"/>
    <property type="match status" value="1"/>
</dbReference>
<comment type="caution">
    <text evidence="2">The sequence shown here is derived from an EMBL/GenBank/DDBJ whole genome shotgun (WGS) entry which is preliminary data.</text>
</comment>
<dbReference type="SUPFAM" id="SSF55298">
    <property type="entry name" value="YjgF-like"/>
    <property type="match status" value="1"/>
</dbReference>
<dbReference type="InterPro" id="IPR035959">
    <property type="entry name" value="RutC-like_sf"/>
</dbReference>
<name>A0A0F9R5E6_9ZZZZ</name>
<dbReference type="InterPro" id="IPR006056">
    <property type="entry name" value="RidA"/>
</dbReference>
<dbReference type="Pfam" id="PF01042">
    <property type="entry name" value="Ribonuc_L-PSP"/>
    <property type="match status" value="1"/>
</dbReference>
<accession>A0A0F9R5E6</accession>
<dbReference type="NCBIfam" id="TIGR00004">
    <property type="entry name" value="Rid family detoxifying hydrolase"/>
    <property type="match status" value="1"/>
</dbReference>
<reference evidence="2" key="1">
    <citation type="journal article" date="2015" name="Nature">
        <title>Complex archaea that bridge the gap between prokaryotes and eukaryotes.</title>
        <authorList>
            <person name="Spang A."/>
            <person name="Saw J.H."/>
            <person name="Jorgensen S.L."/>
            <person name="Zaremba-Niedzwiedzka K."/>
            <person name="Martijn J."/>
            <person name="Lind A.E."/>
            <person name="van Eijk R."/>
            <person name="Schleper C."/>
            <person name="Guy L."/>
            <person name="Ettema T.J."/>
        </authorList>
    </citation>
    <scope>NUCLEOTIDE SEQUENCE</scope>
</reference>
<sequence>MNKRIIRTEKAPKPIGPYSQAVVQNELVFVSGQIAIDPQTGKMIEGGVKEQTTQVMNNVKAILEAADSSMEKVLKTSIFVSNIDFFSTVSEIYEEFFEKDFPARETVEVSALPMNADVEISVTAQL</sequence>
<dbReference type="EMBL" id="LAZR01003234">
    <property type="protein sequence ID" value="KKN20521.1"/>
    <property type="molecule type" value="Genomic_DNA"/>
</dbReference>
<dbReference type="AlphaFoldDB" id="A0A0F9R5E6"/>
<dbReference type="InterPro" id="IPR006175">
    <property type="entry name" value="YjgF/YER057c/UK114"/>
</dbReference>
<dbReference type="Gene3D" id="3.30.1330.40">
    <property type="entry name" value="RutC-like"/>
    <property type="match status" value="1"/>
</dbReference>
<proteinExistence type="inferred from homology"/>
<dbReference type="PANTHER" id="PTHR11803:SF39">
    <property type="entry name" value="2-IMINOBUTANOATE_2-IMINOPROPANOATE DEAMINASE"/>
    <property type="match status" value="1"/>
</dbReference>
<dbReference type="PANTHER" id="PTHR11803">
    <property type="entry name" value="2-IMINOBUTANOATE/2-IMINOPROPANOATE DEAMINASE RIDA"/>
    <property type="match status" value="1"/>
</dbReference>